<dbReference type="Pfam" id="PF25574">
    <property type="entry name" value="TPR_IMB1"/>
    <property type="match status" value="1"/>
</dbReference>
<evidence type="ECO:0000256" key="4">
    <source>
        <dbReference type="ARBA" id="ARBA00022737"/>
    </source>
</evidence>
<name>A0A565C176_9BRAS</name>
<dbReference type="GO" id="GO:0006606">
    <property type="term" value="P:protein import into nucleus"/>
    <property type="evidence" value="ECO:0007669"/>
    <property type="project" value="InterPro"/>
</dbReference>
<evidence type="ECO:0000313" key="7">
    <source>
        <dbReference type="EMBL" id="VVB07391.1"/>
    </source>
</evidence>
<evidence type="ECO:0000256" key="3">
    <source>
        <dbReference type="ARBA" id="ARBA00022490"/>
    </source>
</evidence>
<evidence type="ECO:0000256" key="2">
    <source>
        <dbReference type="ARBA" id="ARBA00022448"/>
    </source>
</evidence>
<keyword evidence="2" id="KW-0813">Transport</keyword>
<dbReference type="OrthoDB" id="1919753at2759"/>
<protein>
    <recommendedName>
        <fullName evidence="6">Importin subunit beta-1/Transportin-1-like TPR repeats domain-containing protein</fullName>
    </recommendedName>
</protein>
<keyword evidence="5" id="KW-0653">Protein transport</keyword>
<reference evidence="7" key="1">
    <citation type="submission" date="2019-07" db="EMBL/GenBank/DDBJ databases">
        <authorList>
            <person name="Dittberner H."/>
        </authorList>
    </citation>
    <scope>NUCLEOTIDE SEQUENCE [LARGE SCALE GENOMIC DNA]</scope>
</reference>
<comment type="caution">
    <text evidence="7">The sequence shown here is derived from an EMBL/GenBank/DDBJ whole genome shotgun (WGS) entry which is preliminary data.</text>
</comment>
<dbReference type="Gene3D" id="1.25.10.10">
    <property type="entry name" value="Leucine-rich Repeat Variant"/>
    <property type="match status" value="1"/>
</dbReference>
<dbReference type="Proteomes" id="UP000489600">
    <property type="component" value="Unassembled WGS sequence"/>
</dbReference>
<sequence>MARILLESLLKQQDDQDQGDDAWNISRAAATLTRIGGAEKQPPMLLDVPTFLKLAVLEFLLNATEDDNTQTAWTQLSRIFEFLHSPASGSAGNLPRSVAVLLRAINDHVAEKICGVIYSLAQGHEDVGASSSPLTPYPKEIIQLLLAAAEHKDEQVPKLRAAAAYDILNVVVRCSNVAESSNIIAHLLSEIIQEIDPTMQIPIISMDGREKQAKLQASLCVLLHVLIKKLSGTDQQ</sequence>
<keyword evidence="3" id="KW-0963">Cytoplasm</keyword>
<proteinExistence type="predicted"/>
<dbReference type="InterPro" id="IPR016024">
    <property type="entry name" value="ARM-type_fold"/>
</dbReference>
<evidence type="ECO:0000256" key="1">
    <source>
        <dbReference type="ARBA" id="ARBA00004496"/>
    </source>
</evidence>
<dbReference type="EMBL" id="CABITT030000006">
    <property type="protein sequence ID" value="VVB07391.1"/>
    <property type="molecule type" value="Genomic_DNA"/>
</dbReference>
<dbReference type="PANTHER" id="PTHR10527">
    <property type="entry name" value="IMPORTIN BETA"/>
    <property type="match status" value="1"/>
</dbReference>
<comment type="subcellular location">
    <subcellularLocation>
        <location evidence="1">Cytoplasm</location>
    </subcellularLocation>
</comment>
<gene>
    <name evidence="7" type="ORF">ANE_LOCUS17835</name>
</gene>
<dbReference type="AlphaFoldDB" id="A0A565C176"/>
<keyword evidence="8" id="KW-1185">Reference proteome</keyword>
<feature type="domain" description="Importin subunit beta-1/Transportin-1-like TPR repeats" evidence="6">
    <location>
        <begin position="101"/>
        <end position="232"/>
    </location>
</feature>
<dbReference type="GO" id="GO:0005737">
    <property type="term" value="C:cytoplasm"/>
    <property type="evidence" value="ECO:0007669"/>
    <property type="project" value="UniProtKB-SubCell"/>
</dbReference>
<evidence type="ECO:0000259" key="6">
    <source>
        <dbReference type="Pfam" id="PF25574"/>
    </source>
</evidence>
<dbReference type="InterPro" id="IPR040122">
    <property type="entry name" value="Importin_beta"/>
</dbReference>
<evidence type="ECO:0000313" key="8">
    <source>
        <dbReference type="Proteomes" id="UP000489600"/>
    </source>
</evidence>
<dbReference type="InterPro" id="IPR058584">
    <property type="entry name" value="IMB1_TNPO1-like_TPR"/>
</dbReference>
<accession>A0A565C176</accession>
<dbReference type="SUPFAM" id="SSF48371">
    <property type="entry name" value="ARM repeat"/>
    <property type="match status" value="1"/>
</dbReference>
<evidence type="ECO:0000256" key="5">
    <source>
        <dbReference type="ARBA" id="ARBA00022927"/>
    </source>
</evidence>
<keyword evidence="4" id="KW-0677">Repeat</keyword>
<dbReference type="InterPro" id="IPR011989">
    <property type="entry name" value="ARM-like"/>
</dbReference>
<organism evidence="7 8">
    <name type="scientific">Arabis nemorensis</name>
    <dbReference type="NCBI Taxonomy" id="586526"/>
    <lineage>
        <taxon>Eukaryota</taxon>
        <taxon>Viridiplantae</taxon>
        <taxon>Streptophyta</taxon>
        <taxon>Embryophyta</taxon>
        <taxon>Tracheophyta</taxon>
        <taxon>Spermatophyta</taxon>
        <taxon>Magnoliopsida</taxon>
        <taxon>eudicotyledons</taxon>
        <taxon>Gunneridae</taxon>
        <taxon>Pentapetalae</taxon>
        <taxon>rosids</taxon>
        <taxon>malvids</taxon>
        <taxon>Brassicales</taxon>
        <taxon>Brassicaceae</taxon>
        <taxon>Arabideae</taxon>
        <taxon>Arabis</taxon>
    </lineage>
</organism>